<proteinExistence type="predicted"/>
<dbReference type="OrthoDB" id="3034330at2"/>
<reference evidence="1 2" key="1">
    <citation type="submission" date="2018-03" db="EMBL/GenBank/DDBJ databases">
        <title>Genomic Encyclopedia of Archaeal and Bacterial Type Strains, Phase II (KMG-II): from individual species to whole genera.</title>
        <authorList>
            <person name="Goeker M."/>
        </authorList>
    </citation>
    <scope>NUCLEOTIDE SEQUENCE [LARGE SCALE GENOMIC DNA]</scope>
    <source>
        <strain evidence="1 2">DSM 25027</strain>
    </source>
</reference>
<gene>
    <name evidence="1" type="ORF">CLV81_2775</name>
</gene>
<evidence type="ECO:0000313" key="2">
    <source>
        <dbReference type="Proteomes" id="UP000237640"/>
    </source>
</evidence>
<name>A0A2T0MA88_9FLAO</name>
<dbReference type="Pfam" id="PF19777">
    <property type="entry name" value="DUF6263"/>
    <property type="match status" value="1"/>
</dbReference>
<protein>
    <submittedName>
        <fullName evidence="1">Uncharacterized protein</fullName>
    </submittedName>
</protein>
<dbReference type="AlphaFoldDB" id="A0A2T0MA88"/>
<accession>A0A2T0MA88</accession>
<organism evidence="1 2">
    <name type="scientific">Flagellimonas meridianipacifica</name>
    <dbReference type="NCBI Taxonomy" id="1080225"/>
    <lineage>
        <taxon>Bacteria</taxon>
        <taxon>Pseudomonadati</taxon>
        <taxon>Bacteroidota</taxon>
        <taxon>Flavobacteriia</taxon>
        <taxon>Flavobacteriales</taxon>
        <taxon>Flavobacteriaceae</taxon>
        <taxon>Flagellimonas</taxon>
    </lineage>
</organism>
<sequence length="299" mass="32699">MNFKKFLGILGLVCLVGLVPIQSLGQQKLAYNLKKDDFFKIKQEAKQLITQELEGAKHELTNDLEAIFSFNVVGETESIYTIEMAFEDFGMKTTSNLQGVLIDVKASEPEAGNMMSEIFSGLIGHKLQMTMQKDGKIIEVSGGNELVENMITKAGITDDFNKNLMRKSLSKEFSSVGLAKSFEQMTYFYPSNPISVGDTWNNEFSGKLNAKNSWKLEESGSEGSSISGTASITVDTEENGTIMTLAGNQQTSITTNASNGFIRTITSESLAEGISKVTNLGDVEIPTSIKSTITYELIQ</sequence>
<dbReference type="Proteomes" id="UP000237640">
    <property type="component" value="Unassembled WGS sequence"/>
</dbReference>
<dbReference type="InterPro" id="IPR046230">
    <property type="entry name" value="DUF6263"/>
</dbReference>
<evidence type="ECO:0000313" key="1">
    <source>
        <dbReference type="EMBL" id="PRX54375.1"/>
    </source>
</evidence>
<comment type="caution">
    <text evidence="1">The sequence shown here is derived from an EMBL/GenBank/DDBJ whole genome shotgun (WGS) entry which is preliminary data.</text>
</comment>
<keyword evidence="2" id="KW-1185">Reference proteome</keyword>
<dbReference type="EMBL" id="PVYX01000002">
    <property type="protein sequence ID" value="PRX54375.1"/>
    <property type="molecule type" value="Genomic_DNA"/>
</dbReference>
<dbReference type="RefSeq" id="WP_106145660.1">
    <property type="nucleotide sequence ID" value="NZ_PVYX01000002.1"/>
</dbReference>